<feature type="transmembrane region" description="Helical" evidence="7">
    <location>
        <begin position="168"/>
        <end position="191"/>
    </location>
</feature>
<feature type="transmembrane region" description="Helical" evidence="7">
    <location>
        <begin position="203"/>
        <end position="228"/>
    </location>
</feature>
<feature type="region of interest" description="Disordered" evidence="6">
    <location>
        <begin position="284"/>
        <end position="303"/>
    </location>
</feature>
<feature type="transmembrane region" description="Helical" evidence="7">
    <location>
        <begin position="120"/>
        <end position="148"/>
    </location>
</feature>
<evidence type="ECO:0000313" key="9">
    <source>
        <dbReference type="EMBL" id="OJI97908.1"/>
    </source>
</evidence>
<evidence type="ECO:0000256" key="3">
    <source>
        <dbReference type="ARBA" id="ARBA00022989"/>
    </source>
</evidence>
<dbReference type="InterPro" id="IPR052337">
    <property type="entry name" value="SAT4-like"/>
</dbReference>
<reference evidence="10" key="1">
    <citation type="journal article" date="2017" name="Genome Biol.">
        <title>Comparative genomics reveals high biological diversity and specific adaptations in the industrially and medically important fungal genus Aspergillus.</title>
        <authorList>
            <person name="de Vries R.P."/>
            <person name="Riley R."/>
            <person name="Wiebenga A."/>
            <person name="Aguilar-Osorio G."/>
            <person name="Amillis S."/>
            <person name="Uchima C.A."/>
            <person name="Anderluh G."/>
            <person name="Asadollahi M."/>
            <person name="Askin M."/>
            <person name="Barry K."/>
            <person name="Battaglia E."/>
            <person name="Bayram O."/>
            <person name="Benocci T."/>
            <person name="Braus-Stromeyer S.A."/>
            <person name="Caldana C."/>
            <person name="Canovas D."/>
            <person name="Cerqueira G.C."/>
            <person name="Chen F."/>
            <person name="Chen W."/>
            <person name="Choi C."/>
            <person name="Clum A."/>
            <person name="Dos Santos R.A."/>
            <person name="Damasio A.R."/>
            <person name="Diallinas G."/>
            <person name="Emri T."/>
            <person name="Fekete E."/>
            <person name="Flipphi M."/>
            <person name="Freyberg S."/>
            <person name="Gallo A."/>
            <person name="Gournas C."/>
            <person name="Habgood R."/>
            <person name="Hainaut M."/>
            <person name="Harispe M.L."/>
            <person name="Henrissat B."/>
            <person name="Hilden K.S."/>
            <person name="Hope R."/>
            <person name="Hossain A."/>
            <person name="Karabika E."/>
            <person name="Karaffa L."/>
            <person name="Karanyi Z."/>
            <person name="Krasevec N."/>
            <person name="Kuo A."/>
            <person name="Kusch H."/>
            <person name="LaButti K."/>
            <person name="Lagendijk E.L."/>
            <person name="Lapidus A."/>
            <person name="Levasseur A."/>
            <person name="Lindquist E."/>
            <person name="Lipzen A."/>
            <person name="Logrieco A.F."/>
            <person name="MacCabe A."/>
            <person name="Maekelae M.R."/>
            <person name="Malavazi I."/>
            <person name="Melin P."/>
            <person name="Meyer V."/>
            <person name="Mielnichuk N."/>
            <person name="Miskei M."/>
            <person name="Molnar A.P."/>
            <person name="Mule G."/>
            <person name="Ngan C.Y."/>
            <person name="Orejas M."/>
            <person name="Orosz E."/>
            <person name="Ouedraogo J.P."/>
            <person name="Overkamp K.M."/>
            <person name="Park H.-S."/>
            <person name="Perrone G."/>
            <person name="Piumi F."/>
            <person name="Punt P.J."/>
            <person name="Ram A.F."/>
            <person name="Ramon A."/>
            <person name="Rauscher S."/>
            <person name="Record E."/>
            <person name="Riano-Pachon D.M."/>
            <person name="Robert V."/>
            <person name="Roehrig J."/>
            <person name="Ruller R."/>
            <person name="Salamov A."/>
            <person name="Salih N.S."/>
            <person name="Samson R.A."/>
            <person name="Sandor E."/>
            <person name="Sanguinetti M."/>
            <person name="Schuetze T."/>
            <person name="Sepcic K."/>
            <person name="Shelest E."/>
            <person name="Sherlock G."/>
            <person name="Sophianopoulou V."/>
            <person name="Squina F.M."/>
            <person name="Sun H."/>
            <person name="Susca A."/>
            <person name="Todd R.B."/>
            <person name="Tsang A."/>
            <person name="Unkles S.E."/>
            <person name="van de Wiele N."/>
            <person name="van Rossen-Uffink D."/>
            <person name="Oliveira J.V."/>
            <person name="Vesth T.C."/>
            <person name="Visser J."/>
            <person name="Yu J.-H."/>
            <person name="Zhou M."/>
            <person name="Andersen M.R."/>
            <person name="Archer D.B."/>
            <person name="Baker S.E."/>
            <person name="Benoit I."/>
            <person name="Brakhage A.A."/>
            <person name="Braus G.H."/>
            <person name="Fischer R."/>
            <person name="Frisvad J.C."/>
            <person name="Goldman G.H."/>
            <person name="Houbraken J."/>
            <person name="Oakley B."/>
            <person name="Pocsi I."/>
            <person name="Scazzocchio C."/>
            <person name="Seiboth B."/>
            <person name="vanKuyk P.A."/>
            <person name="Wortman J."/>
            <person name="Dyer P.S."/>
            <person name="Grigoriev I.V."/>
        </authorList>
    </citation>
    <scope>NUCLEOTIDE SEQUENCE [LARGE SCALE GENOMIC DNA]</scope>
    <source>
        <strain evidence="10">CBS 583.65</strain>
    </source>
</reference>
<comment type="subcellular location">
    <subcellularLocation>
        <location evidence="1">Membrane</location>
        <topology evidence="1">Multi-pass membrane protein</topology>
    </subcellularLocation>
</comment>
<comment type="similarity">
    <text evidence="5">Belongs to the SAT4 family.</text>
</comment>
<evidence type="ECO:0000313" key="10">
    <source>
        <dbReference type="Proteomes" id="UP000184073"/>
    </source>
</evidence>
<evidence type="ECO:0000256" key="5">
    <source>
        <dbReference type="ARBA" id="ARBA00038359"/>
    </source>
</evidence>
<dbReference type="EMBL" id="KV878126">
    <property type="protein sequence ID" value="OJI97908.1"/>
    <property type="molecule type" value="Genomic_DNA"/>
</dbReference>
<dbReference type="InterPro" id="IPR049326">
    <property type="entry name" value="Rhodopsin_dom_fungi"/>
</dbReference>
<keyword evidence="4 7" id="KW-0472">Membrane</keyword>
<feature type="transmembrane region" description="Helical" evidence="7">
    <location>
        <begin position="41"/>
        <end position="64"/>
    </location>
</feature>
<evidence type="ECO:0000256" key="2">
    <source>
        <dbReference type="ARBA" id="ARBA00022692"/>
    </source>
</evidence>
<dbReference type="PANTHER" id="PTHR33048">
    <property type="entry name" value="PTH11-LIKE INTEGRAL MEMBRANE PROTEIN (AFU_ORTHOLOGUE AFUA_5G11245)"/>
    <property type="match status" value="1"/>
</dbReference>
<evidence type="ECO:0000259" key="8">
    <source>
        <dbReference type="Pfam" id="PF20684"/>
    </source>
</evidence>
<evidence type="ECO:0000256" key="1">
    <source>
        <dbReference type="ARBA" id="ARBA00004141"/>
    </source>
</evidence>
<keyword evidence="10" id="KW-1185">Reference proteome</keyword>
<feature type="transmembrane region" description="Helical" evidence="7">
    <location>
        <begin position="84"/>
        <end position="108"/>
    </location>
</feature>
<sequence>MVDQSAALCGVAAAFVALSSISVALRCYVRLRIVKAFGWDDFVMILALLFYIMLCGCMIGAYVWGTGKHLSELTRKQRSNAMVYWFFGDLFYAISSVLAKMSVCIFLLRVMVSSLHRRVLYGATALVVTSGIVFFILMMVQCSPISFWWRHIEGDTDGKCTTVNTIGIMLYVFSVTSALFDMTVGLLPIILVRGLQMSRKTKIAAAGLLGLACIASVAIIIRIPFVTIIHDKGFLSSAPLKGTNNPKIAVWSCIETGLSITAGSLATLRPLFRTFSTNSHQIHLTPPPWTATSGSDETGTPQH</sequence>
<gene>
    <name evidence="9" type="ORF">ASPVEDRAFT_49815</name>
</gene>
<dbReference type="STRING" id="1036611.A0A1L9P8T7"/>
<name>A0A1L9P8T7_ASPVE</name>
<dbReference type="AlphaFoldDB" id="A0A1L9P8T7"/>
<feature type="transmembrane region" description="Helical" evidence="7">
    <location>
        <begin position="6"/>
        <end position="29"/>
    </location>
</feature>
<dbReference type="GeneID" id="63729733"/>
<keyword evidence="3 7" id="KW-1133">Transmembrane helix</keyword>
<protein>
    <recommendedName>
        <fullName evidence="8">Rhodopsin domain-containing protein</fullName>
    </recommendedName>
</protein>
<organism evidence="9 10">
    <name type="scientific">Aspergillus versicolor CBS 583.65</name>
    <dbReference type="NCBI Taxonomy" id="1036611"/>
    <lineage>
        <taxon>Eukaryota</taxon>
        <taxon>Fungi</taxon>
        <taxon>Dikarya</taxon>
        <taxon>Ascomycota</taxon>
        <taxon>Pezizomycotina</taxon>
        <taxon>Eurotiomycetes</taxon>
        <taxon>Eurotiomycetidae</taxon>
        <taxon>Eurotiales</taxon>
        <taxon>Aspergillaceae</taxon>
        <taxon>Aspergillus</taxon>
        <taxon>Aspergillus subgen. Nidulantes</taxon>
    </lineage>
</organism>
<dbReference type="Pfam" id="PF20684">
    <property type="entry name" value="Fung_rhodopsin"/>
    <property type="match status" value="1"/>
</dbReference>
<proteinExistence type="inferred from homology"/>
<evidence type="ECO:0000256" key="7">
    <source>
        <dbReference type="SAM" id="Phobius"/>
    </source>
</evidence>
<dbReference type="OrthoDB" id="3897607at2759"/>
<evidence type="ECO:0000256" key="6">
    <source>
        <dbReference type="SAM" id="MobiDB-lite"/>
    </source>
</evidence>
<dbReference type="RefSeq" id="XP_040663671.1">
    <property type="nucleotide sequence ID" value="XM_040814222.1"/>
</dbReference>
<feature type="compositionally biased region" description="Polar residues" evidence="6">
    <location>
        <begin position="290"/>
        <end position="303"/>
    </location>
</feature>
<keyword evidence="2 7" id="KW-0812">Transmembrane</keyword>
<accession>A0A1L9P8T7</accession>
<evidence type="ECO:0000256" key="4">
    <source>
        <dbReference type="ARBA" id="ARBA00023136"/>
    </source>
</evidence>
<feature type="domain" description="Rhodopsin" evidence="8">
    <location>
        <begin position="25"/>
        <end position="273"/>
    </location>
</feature>
<dbReference type="VEuPathDB" id="FungiDB:ASPVEDRAFT_49815"/>
<dbReference type="GO" id="GO:0016020">
    <property type="term" value="C:membrane"/>
    <property type="evidence" value="ECO:0007669"/>
    <property type="project" value="UniProtKB-SubCell"/>
</dbReference>
<dbReference type="PANTHER" id="PTHR33048:SF96">
    <property type="entry name" value="INTEGRAL MEMBRANE PROTEIN"/>
    <property type="match status" value="1"/>
</dbReference>
<dbReference type="Proteomes" id="UP000184073">
    <property type="component" value="Unassembled WGS sequence"/>
</dbReference>